<dbReference type="VEuPathDB" id="VectorBase:AQUA011928"/>
<accession>A0A182XPX6</accession>
<reference evidence="1" key="1">
    <citation type="submission" date="2020-05" db="UniProtKB">
        <authorList>
            <consortium name="EnsemblMetazoa"/>
        </authorList>
    </citation>
    <scope>IDENTIFICATION</scope>
    <source>
        <strain evidence="1">SANGQUA</strain>
    </source>
</reference>
<organism evidence="1 2">
    <name type="scientific">Anopheles quadriannulatus</name>
    <name type="common">Mosquito</name>
    <dbReference type="NCBI Taxonomy" id="34691"/>
    <lineage>
        <taxon>Eukaryota</taxon>
        <taxon>Metazoa</taxon>
        <taxon>Ecdysozoa</taxon>
        <taxon>Arthropoda</taxon>
        <taxon>Hexapoda</taxon>
        <taxon>Insecta</taxon>
        <taxon>Pterygota</taxon>
        <taxon>Neoptera</taxon>
        <taxon>Endopterygota</taxon>
        <taxon>Diptera</taxon>
        <taxon>Nematocera</taxon>
        <taxon>Culicoidea</taxon>
        <taxon>Culicidae</taxon>
        <taxon>Anophelinae</taxon>
        <taxon>Anopheles</taxon>
    </lineage>
</organism>
<name>A0A182XPX6_ANOQN</name>
<sequence length="98" mass="11629">MWIKGFPGLPCYLPHRQQRQVSAHLRLLKLPTDYQRKLRDLRYVQLCKAHEYRMFLLVSGFVVGHWPTHFCIANGDLYSPVLINSNVHNLLHVYEDVR</sequence>
<dbReference type="AlphaFoldDB" id="A0A182XPX6"/>
<dbReference type="EnsemblMetazoa" id="AQUA011928-RA">
    <property type="protein sequence ID" value="AQUA011928-PA"/>
    <property type="gene ID" value="AQUA011928"/>
</dbReference>
<dbReference type="Proteomes" id="UP000076407">
    <property type="component" value="Unassembled WGS sequence"/>
</dbReference>
<protein>
    <submittedName>
        <fullName evidence="1">Uncharacterized protein</fullName>
    </submittedName>
</protein>
<evidence type="ECO:0000313" key="2">
    <source>
        <dbReference type="Proteomes" id="UP000076407"/>
    </source>
</evidence>
<proteinExistence type="predicted"/>
<evidence type="ECO:0000313" key="1">
    <source>
        <dbReference type="EnsemblMetazoa" id="AQUA011928-PA"/>
    </source>
</evidence>
<keyword evidence="2" id="KW-1185">Reference proteome</keyword>